<dbReference type="Pfam" id="PF06733">
    <property type="entry name" value="DEAD_2"/>
    <property type="match status" value="1"/>
</dbReference>
<dbReference type="AlphaFoldDB" id="A0A319DQ79"/>
<dbReference type="InterPro" id="IPR013020">
    <property type="entry name" value="Rad3/Chl1-like"/>
</dbReference>
<keyword evidence="5" id="KW-0479">Metal-binding</keyword>
<evidence type="ECO:0000256" key="6">
    <source>
        <dbReference type="ARBA" id="ARBA00022741"/>
    </source>
</evidence>
<dbReference type="InterPro" id="IPR014013">
    <property type="entry name" value="Helic_SF1/SF2_ATP-bd_DinG/Rad3"/>
</dbReference>
<evidence type="ECO:0000256" key="15">
    <source>
        <dbReference type="ARBA" id="ARBA00023235"/>
    </source>
</evidence>
<evidence type="ECO:0000256" key="3">
    <source>
        <dbReference type="ARBA" id="ARBA00009146"/>
    </source>
</evidence>
<keyword evidence="12" id="KW-0411">Iron-sulfur</keyword>
<feature type="region of interest" description="Disordered" evidence="20">
    <location>
        <begin position="763"/>
        <end position="786"/>
    </location>
</feature>
<dbReference type="GO" id="GO:0045951">
    <property type="term" value="P:positive regulation of mitotic recombination"/>
    <property type="evidence" value="ECO:0007669"/>
    <property type="project" value="TreeGrafter"/>
</dbReference>
<evidence type="ECO:0000256" key="2">
    <source>
        <dbReference type="ARBA" id="ARBA00004123"/>
    </source>
</evidence>
<reference evidence="22 23" key="1">
    <citation type="submission" date="2018-02" db="EMBL/GenBank/DDBJ databases">
        <title>The genomes of Aspergillus section Nigri reveals drivers in fungal speciation.</title>
        <authorList>
            <consortium name="DOE Joint Genome Institute"/>
            <person name="Vesth T.C."/>
            <person name="Nybo J."/>
            <person name="Theobald S."/>
            <person name="Brandl J."/>
            <person name="Frisvad J.C."/>
            <person name="Nielsen K.F."/>
            <person name="Lyhne E.K."/>
            <person name="Kogle M.E."/>
            <person name="Kuo A."/>
            <person name="Riley R."/>
            <person name="Clum A."/>
            <person name="Nolan M."/>
            <person name="Lipzen A."/>
            <person name="Salamov A."/>
            <person name="Henrissat B."/>
            <person name="Wiebenga A."/>
            <person name="De vries R.P."/>
            <person name="Grigoriev I.V."/>
            <person name="Mortensen U.H."/>
            <person name="Andersen M.R."/>
            <person name="Baker S.E."/>
        </authorList>
    </citation>
    <scope>NUCLEOTIDE SEQUENCE [LARGE SCALE GENOMIC DNA]</scope>
    <source>
        <strain evidence="22 23">CBS 707.79</strain>
    </source>
</reference>
<keyword evidence="4" id="KW-0004">4Fe-4S</keyword>
<keyword evidence="10" id="KW-0067">ATP-binding</keyword>
<dbReference type="FunFam" id="3.40.50.300:FF:000381">
    <property type="entry name" value="TFIIH basal transcription factor complex helicase subunit"/>
    <property type="match status" value="1"/>
</dbReference>
<dbReference type="Gene3D" id="1.10.30.20">
    <property type="entry name" value="Bacterial XPD DNA helicase, FeS cluster domain"/>
    <property type="match status" value="1"/>
</dbReference>
<dbReference type="Gene3D" id="3.40.50.300">
    <property type="entry name" value="P-loop containing nucleotide triphosphate hydrolases"/>
    <property type="match status" value="2"/>
</dbReference>
<dbReference type="GO" id="GO:0006289">
    <property type="term" value="P:nucleotide-excision repair"/>
    <property type="evidence" value="ECO:0007669"/>
    <property type="project" value="InterPro"/>
</dbReference>
<dbReference type="FunFam" id="3.40.50.300:FF:000135">
    <property type="entry name" value="DNA repair helicase RAD3, putative"/>
    <property type="match status" value="1"/>
</dbReference>
<name>A0A319DQ79_9EURO</name>
<dbReference type="FunFam" id="3.40.50.300:FF:000128">
    <property type="entry name" value="Putative DNA repair helicase RAD3"/>
    <property type="match status" value="1"/>
</dbReference>
<evidence type="ECO:0000256" key="14">
    <source>
        <dbReference type="ARBA" id="ARBA00023204"/>
    </source>
</evidence>
<dbReference type="GO" id="GO:0003684">
    <property type="term" value="F:damaged DNA binding"/>
    <property type="evidence" value="ECO:0007669"/>
    <property type="project" value="TreeGrafter"/>
</dbReference>
<dbReference type="GO" id="GO:0046872">
    <property type="term" value="F:metal ion binding"/>
    <property type="evidence" value="ECO:0007669"/>
    <property type="project" value="UniProtKB-KW"/>
</dbReference>
<gene>
    <name evidence="22" type="ORF">BO71DRAFT_479400</name>
</gene>
<keyword evidence="9" id="KW-0347">Helicase</keyword>
<dbReference type="GO" id="GO:0051539">
    <property type="term" value="F:4 iron, 4 sulfur cluster binding"/>
    <property type="evidence" value="ECO:0007669"/>
    <property type="project" value="UniProtKB-KW"/>
</dbReference>
<dbReference type="SUPFAM" id="SSF52540">
    <property type="entry name" value="P-loop containing nucleoside triphosphate hydrolases"/>
    <property type="match status" value="2"/>
</dbReference>
<keyword evidence="15" id="KW-0413">Isomerase</keyword>
<dbReference type="InterPro" id="IPR010643">
    <property type="entry name" value="HBB"/>
</dbReference>
<comment type="cofactor">
    <cofactor evidence="1">
        <name>[4Fe-4S] cluster</name>
        <dbReference type="ChEBI" id="CHEBI:49883"/>
    </cofactor>
</comment>
<dbReference type="NCBIfam" id="TIGR00604">
    <property type="entry name" value="rad3"/>
    <property type="match status" value="1"/>
</dbReference>
<evidence type="ECO:0000256" key="13">
    <source>
        <dbReference type="ARBA" id="ARBA00023125"/>
    </source>
</evidence>
<evidence type="ECO:0000256" key="19">
    <source>
        <dbReference type="SAM" id="Coils"/>
    </source>
</evidence>
<evidence type="ECO:0000256" key="16">
    <source>
        <dbReference type="ARBA" id="ARBA00023242"/>
    </source>
</evidence>
<feature type="domain" description="Helicase ATP-binding" evidence="21">
    <location>
        <begin position="7"/>
        <end position="283"/>
    </location>
</feature>
<dbReference type="GO" id="GO:0016818">
    <property type="term" value="F:hydrolase activity, acting on acid anhydrides, in phosphorus-containing anhydrides"/>
    <property type="evidence" value="ECO:0007669"/>
    <property type="project" value="InterPro"/>
</dbReference>
<comment type="similarity">
    <text evidence="3">Belongs to the helicase family. RAD3/XPD subfamily.</text>
</comment>
<dbReference type="Pfam" id="PF06777">
    <property type="entry name" value="HBB"/>
    <property type="match status" value="1"/>
</dbReference>
<dbReference type="PRINTS" id="PR00852">
    <property type="entry name" value="XRODRMPGMNTD"/>
</dbReference>
<dbReference type="InterPro" id="IPR006555">
    <property type="entry name" value="ATP-dep_Helicase_C"/>
</dbReference>
<dbReference type="Proteomes" id="UP000247810">
    <property type="component" value="Unassembled WGS sequence"/>
</dbReference>
<keyword evidence="11" id="KW-0408">Iron</keyword>
<keyword evidence="14" id="KW-0234">DNA repair</keyword>
<organism evidence="22 23">
    <name type="scientific">Aspergillus ellipticus CBS 707.79</name>
    <dbReference type="NCBI Taxonomy" id="1448320"/>
    <lineage>
        <taxon>Eukaryota</taxon>
        <taxon>Fungi</taxon>
        <taxon>Dikarya</taxon>
        <taxon>Ascomycota</taxon>
        <taxon>Pezizomycotina</taxon>
        <taxon>Eurotiomycetes</taxon>
        <taxon>Eurotiomycetidae</taxon>
        <taxon>Eurotiales</taxon>
        <taxon>Aspergillaceae</taxon>
        <taxon>Aspergillus</taxon>
        <taxon>Aspergillus subgen. Circumdati</taxon>
    </lineage>
</organism>
<dbReference type="OrthoDB" id="272481at2759"/>
<dbReference type="PROSITE" id="PS51193">
    <property type="entry name" value="HELICASE_ATP_BIND_2"/>
    <property type="match status" value="1"/>
</dbReference>
<dbReference type="InterPro" id="IPR001945">
    <property type="entry name" value="RAD3/XPD"/>
</dbReference>
<keyword evidence="23" id="KW-1185">Reference proteome</keyword>
<dbReference type="GO" id="GO:0006366">
    <property type="term" value="P:transcription by RNA polymerase II"/>
    <property type="evidence" value="ECO:0007669"/>
    <property type="project" value="TreeGrafter"/>
</dbReference>
<evidence type="ECO:0000259" key="21">
    <source>
        <dbReference type="PROSITE" id="PS51193"/>
    </source>
</evidence>
<proteinExistence type="inferred from homology"/>
<evidence type="ECO:0000256" key="20">
    <source>
        <dbReference type="SAM" id="MobiDB-lite"/>
    </source>
</evidence>
<evidence type="ECO:0000256" key="1">
    <source>
        <dbReference type="ARBA" id="ARBA00001966"/>
    </source>
</evidence>
<dbReference type="PANTHER" id="PTHR11472:SF1">
    <property type="entry name" value="GENERAL TRANSCRIPTION AND DNA REPAIR FACTOR IIH HELICASE SUBUNIT XPD"/>
    <property type="match status" value="1"/>
</dbReference>
<keyword evidence="19" id="KW-0175">Coiled coil</keyword>
<dbReference type="SMART" id="SM00488">
    <property type="entry name" value="DEXDc2"/>
    <property type="match status" value="1"/>
</dbReference>
<accession>A0A319DQ79</accession>
<evidence type="ECO:0000256" key="7">
    <source>
        <dbReference type="ARBA" id="ARBA00022763"/>
    </source>
</evidence>
<dbReference type="Pfam" id="PF13307">
    <property type="entry name" value="Helicase_C_2"/>
    <property type="match status" value="1"/>
</dbReference>
<keyword evidence="8" id="KW-0378">Hydrolase</keyword>
<evidence type="ECO:0000256" key="11">
    <source>
        <dbReference type="ARBA" id="ARBA00023004"/>
    </source>
</evidence>
<keyword evidence="7" id="KW-0227">DNA damage</keyword>
<dbReference type="FunFam" id="1.10.275.40:FF:000004">
    <property type="entry name" value="DNA repair helicase RAD3"/>
    <property type="match status" value="1"/>
</dbReference>
<evidence type="ECO:0000256" key="5">
    <source>
        <dbReference type="ARBA" id="ARBA00022723"/>
    </source>
</evidence>
<dbReference type="InterPro" id="IPR027417">
    <property type="entry name" value="P-loop_NTPase"/>
</dbReference>
<evidence type="ECO:0000256" key="9">
    <source>
        <dbReference type="ARBA" id="ARBA00022806"/>
    </source>
</evidence>
<dbReference type="GO" id="GO:0043139">
    <property type="term" value="F:5'-3' DNA helicase activity"/>
    <property type="evidence" value="ECO:0007669"/>
    <property type="project" value="UniProtKB-EC"/>
</dbReference>
<keyword evidence="6" id="KW-0547">Nucleotide-binding</keyword>
<evidence type="ECO:0000256" key="4">
    <source>
        <dbReference type="ARBA" id="ARBA00022485"/>
    </source>
</evidence>
<evidence type="ECO:0000256" key="8">
    <source>
        <dbReference type="ARBA" id="ARBA00022801"/>
    </source>
</evidence>
<keyword evidence="16" id="KW-0539">Nucleus</keyword>
<comment type="subcellular location">
    <subcellularLocation>
        <location evidence="2">Nucleus</location>
    </subcellularLocation>
</comment>
<dbReference type="EMBL" id="KZ825800">
    <property type="protein sequence ID" value="PYH99721.1"/>
    <property type="molecule type" value="Genomic_DNA"/>
</dbReference>
<dbReference type="EC" id="5.6.2.3" evidence="17"/>
<dbReference type="STRING" id="1448320.A0A319DQ79"/>
<comment type="catalytic activity">
    <reaction evidence="18">
        <text>ATP + H2O = ADP + phosphate + H(+)</text>
        <dbReference type="Rhea" id="RHEA:13065"/>
        <dbReference type="ChEBI" id="CHEBI:15377"/>
        <dbReference type="ChEBI" id="CHEBI:15378"/>
        <dbReference type="ChEBI" id="CHEBI:30616"/>
        <dbReference type="ChEBI" id="CHEBI:43474"/>
        <dbReference type="ChEBI" id="CHEBI:456216"/>
        <dbReference type="EC" id="5.6.2.3"/>
    </reaction>
</comment>
<keyword evidence="13" id="KW-0238">DNA-binding</keyword>
<sequence length="794" mass="90815">MKFFIDDLPVLFPYPRIYPEQYAYMCDLKKTLDAGGHCVLEMPSGTGKTVSLLSLIVAYQQHYPEHRKLIYCSRTMSEIEKALAELRELMKFRAQELGYTEDFRALGLTSRKNLCLHPSVKREKSGAVVDARCRSLTAGFVKEKKERGEDVDLCVYHENLDLLEPHNLVPPGVFTLDGLLKYGEEHKQCPYFSARRMMPFCNVIIYSYHYLLDPKIAERVSRELSKDCIVVFDEAHNIDNVCIESLSIDLTEDSLRKATRGANNLERKINEMKSSDAEKLQSEYSKLVEGLREAEQAREEDQFISNPVLPDDLLKEAVPGNIRRAEHFVTFLKRFIEYLKTRMKVMHTISETPPSFLTHVKDLTFIERKPLRFCAERLTSLVRTLELINIEDYQPLQEVATFATLVATYDKGFLLILEPFESEAATVPNPVLHFTCLDAAIAIKPVFDRFSSVIITSGTMSPLEMYPKMLGFETVIQESYSMTLARRSFLPMIVTRGSDQAQISSSFQIRNDPGVVRNYGNLVLEFSRVTPDGIVVFFPSYLYMESIISMWQGMGILDSIWNYKLILVETPDAQESSLALETYRTACCNGRGALLLCVARGKVSEGIDFDHHYGRAVINIGVPFQYTESRILKARLEFLRENYRIRENDFLSFDAMRHAAQCLGRVLRGKDDYGVMVLADRRFQKKRTQLPKWISQAMLESETNLSTDMAVATAKNFLRTMAQPFKARDQEGISTWSLADLERHREKQKLEEQRVQREALANTYGTNDAHNGAGAAPDEFDDDIDEDLMMMDAQ</sequence>
<dbReference type="Gene3D" id="1.10.275.40">
    <property type="match status" value="1"/>
</dbReference>
<dbReference type="InterPro" id="IPR006554">
    <property type="entry name" value="Helicase-like_DEXD_c2"/>
</dbReference>
<dbReference type="InterPro" id="IPR042493">
    <property type="entry name" value="XPD_DNA_FeS"/>
</dbReference>
<evidence type="ECO:0000313" key="22">
    <source>
        <dbReference type="EMBL" id="PYH99721.1"/>
    </source>
</evidence>
<dbReference type="InterPro" id="IPR045028">
    <property type="entry name" value="DinG/Rad3-like"/>
</dbReference>
<dbReference type="InterPro" id="IPR010614">
    <property type="entry name" value="RAD3-like_helicase_DEAD"/>
</dbReference>
<evidence type="ECO:0000313" key="23">
    <source>
        <dbReference type="Proteomes" id="UP000247810"/>
    </source>
</evidence>
<evidence type="ECO:0000256" key="10">
    <source>
        <dbReference type="ARBA" id="ARBA00022840"/>
    </source>
</evidence>
<dbReference type="CDD" id="cd18788">
    <property type="entry name" value="SF2_C_XPD"/>
    <property type="match status" value="1"/>
</dbReference>
<dbReference type="SMART" id="SM00491">
    <property type="entry name" value="HELICc2"/>
    <property type="match status" value="1"/>
</dbReference>
<dbReference type="GO" id="GO:0000112">
    <property type="term" value="C:nucleotide-excision repair factor 3 complex"/>
    <property type="evidence" value="ECO:0007669"/>
    <property type="project" value="UniProtKB-ARBA"/>
</dbReference>
<dbReference type="FunFam" id="1.10.275.30:FF:000001">
    <property type="entry name" value="DNA repair helicase RAD3"/>
    <property type="match status" value="1"/>
</dbReference>
<feature type="coiled-coil region" evidence="19">
    <location>
        <begin position="248"/>
        <end position="297"/>
    </location>
</feature>
<dbReference type="GO" id="GO:0005524">
    <property type="term" value="F:ATP binding"/>
    <property type="evidence" value="ECO:0007669"/>
    <property type="project" value="UniProtKB-KW"/>
</dbReference>
<evidence type="ECO:0000256" key="18">
    <source>
        <dbReference type="ARBA" id="ARBA00048954"/>
    </source>
</evidence>
<evidence type="ECO:0000256" key="12">
    <source>
        <dbReference type="ARBA" id="ARBA00023014"/>
    </source>
</evidence>
<protein>
    <recommendedName>
        <fullName evidence="17">DNA 5'-3' helicase</fullName>
        <ecNumber evidence="17">5.6.2.3</ecNumber>
    </recommendedName>
</protein>
<evidence type="ECO:0000256" key="17">
    <source>
        <dbReference type="ARBA" id="ARBA00044969"/>
    </source>
</evidence>
<dbReference type="VEuPathDB" id="FungiDB:BO71DRAFT_479400"/>
<dbReference type="PANTHER" id="PTHR11472">
    <property type="entry name" value="DNA REPAIR DEAD HELICASE RAD3/XP-D SUBFAMILY MEMBER"/>
    <property type="match status" value="1"/>
</dbReference>